<evidence type="ECO:0000313" key="3">
    <source>
        <dbReference type="Proteomes" id="UP000736583"/>
    </source>
</evidence>
<comment type="caution">
    <text evidence="2">The sequence shown here is derived from an EMBL/GenBank/DDBJ whole genome shotgun (WGS) entry which is preliminary data.</text>
</comment>
<protein>
    <submittedName>
        <fullName evidence="2">Uncharacterized protein</fullName>
    </submittedName>
</protein>
<organism evidence="2 3">
    <name type="scientific">Clostridium simiarum</name>
    <dbReference type="NCBI Taxonomy" id="2841506"/>
    <lineage>
        <taxon>Bacteria</taxon>
        <taxon>Bacillati</taxon>
        <taxon>Bacillota</taxon>
        <taxon>Clostridia</taxon>
        <taxon>Eubacteriales</taxon>
        <taxon>Clostridiaceae</taxon>
        <taxon>Clostridium</taxon>
    </lineage>
</organism>
<gene>
    <name evidence="2" type="ORF">KQI89_03920</name>
</gene>
<proteinExistence type="predicted"/>
<accession>A0ABS6EXE5</accession>
<sequence length="135" mass="16812">MYSSNDNTNDTINLNDPRNKKHHCHHKEEHSEKMPHIQYPMMHHHMMCPQAMPYFQNPMMSPMMQSPMMSPMMHNPYMMMPQHMMHCGMSRDEVDPEIEETDLYRSHSRRNSPRHHHHHYHHHHYHFYNPWWMYR</sequence>
<reference evidence="2 3" key="1">
    <citation type="submission" date="2021-06" db="EMBL/GenBank/DDBJ databases">
        <authorList>
            <person name="Sun Q."/>
            <person name="Li D."/>
        </authorList>
    </citation>
    <scope>NUCLEOTIDE SEQUENCE [LARGE SCALE GENOMIC DNA]</scope>
    <source>
        <strain evidence="2 3">MSJ-4</strain>
    </source>
</reference>
<keyword evidence="3" id="KW-1185">Reference proteome</keyword>
<dbReference type="EMBL" id="JAHLQL010000001">
    <property type="protein sequence ID" value="MBU5590901.1"/>
    <property type="molecule type" value="Genomic_DNA"/>
</dbReference>
<name>A0ABS6EXE5_9CLOT</name>
<evidence type="ECO:0000256" key="1">
    <source>
        <dbReference type="SAM" id="MobiDB-lite"/>
    </source>
</evidence>
<dbReference type="Proteomes" id="UP000736583">
    <property type="component" value="Unassembled WGS sequence"/>
</dbReference>
<dbReference type="RefSeq" id="WP_216455981.1">
    <property type="nucleotide sequence ID" value="NZ_JAHLQL010000001.1"/>
</dbReference>
<feature type="compositionally biased region" description="Low complexity" evidence="1">
    <location>
        <begin position="1"/>
        <end position="16"/>
    </location>
</feature>
<feature type="region of interest" description="Disordered" evidence="1">
    <location>
        <begin position="1"/>
        <end position="32"/>
    </location>
</feature>
<evidence type="ECO:0000313" key="2">
    <source>
        <dbReference type="EMBL" id="MBU5590901.1"/>
    </source>
</evidence>